<proteinExistence type="predicted"/>
<keyword evidence="2" id="KW-0472">Membrane</keyword>
<feature type="compositionally biased region" description="Basic and acidic residues" evidence="1">
    <location>
        <begin position="252"/>
        <end position="286"/>
    </location>
</feature>
<keyword evidence="2" id="KW-1133">Transmembrane helix</keyword>
<sequence length="293" mass="32380">MVPEIPSPNDPHLRHMRRLFLAVITGSFLFLIPWIAYLSASLPSHHEVDQWRLAWVGFDGALIVAIGVTALCAWRRRQIFIPWAIVTATLLCCDAWFDIVLDWNSDELLGSVVTAVVAELPLAALLLYVARKMLRLTVTVAWQQAGREGPVPPLSRLPLMVLQGEGQEVGRGRGGPRHDRPGDPLGGRPHPDGGTGDAHDPRQQPRDGAPTDGRDARDPHAPHTPYDLPAPHDTDEPSGRNGHGPHVPHGAHRTDPDGEDRRARDARREDAGHEATDREQPDDDRRHPPRRSA</sequence>
<dbReference type="AlphaFoldDB" id="A0A1H8JWB3"/>
<evidence type="ECO:0000313" key="3">
    <source>
        <dbReference type="EMBL" id="SEN84795.1"/>
    </source>
</evidence>
<feature type="transmembrane region" description="Helical" evidence="2">
    <location>
        <begin position="80"/>
        <end position="97"/>
    </location>
</feature>
<name>A0A1H8JWB3_9ACTN</name>
<dbReference type="EMBL" id="FODD01000011">
    <property type="protein sequence ID" value="SEN84795.1"/>
    <property type="molecule type" value="Genomic_DNA"/>
</dbReference>
<keyword evidence="4" id="KW-1185">Reference proteome</keyword>
<feature type="transmembrane region" description="Helical" evidence="2">
    <location>
        <begin position="109"/>
        <end position="129"/>
    </location>
</feature>
<protein>
    <submittedName>
        <fullName evidence="3">Uncharacterized protein</fullName>
    </submittedName>
</protein>
<gene>
    <name evidence="3" type="ORF">SAMN05216267_101175</name>
</gene>
<evidence type="ECO:0000313" key="4">
    <source>
        <dbReference type="Proteomes" id="UP000181951"/>
    </source>
</evidence>
<feature type="transmembrane region" description="Helical" evidence="2">
    <location>
        <begin position="52"/>
        <end position="73"/>
    </location>
</feature>
<dbReference type="STRING" id="310780.SAMN05216267_101175"/>
<dbReference type="OrthoDB" id="4948328at2"/>
<accession>A0A1H8JWB3</accession>
<feature type="transmembrane region" description="Helical" evidence="2">
    <location>
        <begin position="19"/>
        <end position="40"/>
    </location>
</feature>
<organism evidence="3 4">
    <name type="scientific">Actinacidiphila rubida</name>
    <dbReference type="NCBI Taxonomy" id="310780"/>
    <lineage>
        <taxon>Bacteria</taxon>
        <taxon>Bacillati</taxon>
        <taxon>Actinomycetota</taxon>
        <taxon>Actinomycetes</taxon>
        <taxon>Kitasatosporales</taxon>
        <taxon>Streptomycetaceae</taxon>
        <taxon>Actinacidiphila</taxon>
    </lineage>
</organism>
<dbReference type="Proteomes" id="UP000181951">
    <property type="component" value="Unassembled WGS sequence"/>
</dbReference>
<feature type="region of interest" description="Disordered" evidence="1">
    <location>
        <begin position="167"/>
        <end position="293"/>
    </location>
</feature>
<keyword evidence="2" id="KW-0812">Transmembrane</keyword>
<feature type="compositionally biased region" description="Basic and acidic residues" evidence="1">
    <location>
        <begin position="212"/>
        <end position="221"/>
    </location>
</feature>
<evidence type="ECO:0000256" key="1">
    <source>
        <dbReference type="SAM" id="MobiDB-lite"/>
    </source>
</evidence>
<evidence type="ECO:0000256" key="2">
    <source>
        <dbReference type="SAM" id="Phobius"/>
    </source>
</evidence>
<reference evidence="3 4" key="1">
    <citation type="submission" date="2016-10" db="EMBL/GenBank/DDBJ databases">
        <authorList>
            <person name="de Groot N.N."/>
        </authorList>
    </citation>
    <scope>NUCLEOTIDE SEQUENCE [LARGE SCALE GENOMIC DNA]</scope>
    <source>
        <strain evidence="3 4">CGMCC 4.2026</strain>
    </source>
</reference>
<dbReference type="RefSeq" id="WP_069463064.1">
    <property type="nucleotide sequence ID" value="NZ_FODD01000011.1"/>
</dbReference>
<feature type="compositionally biased region" description="Basic and acidic residues" evidence="1">
    <location>
        <begin position="168"/>
        <end position="182"/>
    </location>
</feature>